<comment type="caution">
    <text evidence="1">The sequence shown here is derived from an EMBL/GenBank/DDBJ whole genome shotgun (WGS) entry which is preliminary data.</text>
</comment>
<dbReference type="Proteomes" id="UP001164929">
    <property type="component" value="Chromosome 6"/>
</dbReference>
<protein>
    <submittedName>
        <fullName evidence="1">Uncharacterized protein</fullName>
    </submittedName>
</protein>
<keyword evidence="2" id="KW-1185">Reference proteome</keyword>
<accession>A0AAD6VZF6</accession>
<proteinExistence type="predicted"/>
<name>A0AAD6VZF6_9ROSI</name>
<evidence type="ECO:0000313" key="2">
    <source>
        <dbReference type="Proteomes" id="UP001164929"/>
    </source>
</evidence>
<dbReference type="EMBL" id="JAQIZT010000006">
    <property type="protein sequence ID" value="KAJ6993094.1"/>
    <property type="molecule type" value="Genomic_DNA"/>
</dbReference>
<organism evidence="1 2">
    <name type="scientific">Populus alba x Populus x berolinensis</name>
    <dbReference type="NCBI Taxonomy" id="444605"/>
    <lineage>
        <taxon>Eukaryota</taxon>
        <taxon>Viridiplantae</taxon>
        <taxon>Streptophyta</taxon>
        <taxon>Embryophyta</taxon>
        <taxon>Tracheophyta</taxon>
        <taxon>Spermatophyta</taxon>
        <taxon>Magnoliopsida</taxon>
        <taxon>eudicotyledons</taxon>
        <taxon>Gunneridae</taxon>
        <taxon>Pentapetalae</taxon>
        <taxon>rosids</taxon>
        <taxon>fabids</taxon>
        <taxon>Malpighiales</taxon>
        <taxon>Salicaceae</taxon>
        <taxon>Saliceae</taxon>
        <taxon>Populus</taxon>
    </lineage>
</organism>
<dbReference type="AlphaFoldDB" id="A0AAD6VZF6"/>
<sequence length="113" mass="12646">MEKQGTCTTNSCTQRGRRIFLLSYELQLLPSIDFVSSSELVIHVPVFPIMITTTPSYIAPSRALRVGESPVQVLNPCMQKKKCIDCGDKDQEKICTSCMSFLSGYIILSYCKL</sequence>
<reference evidence="1" key="1">
    <citation type="journal article" date="2023" name="Mol. Ecol. Resour.">
        <title>Chromosome-level genome assembly of a triploid poplar Populus alba 'Berolinensis'.</title>
        <authorList>
            <person name="Chen S."/>
            <person name="Yu Y."/>
            <person name="Wang X."/>
            <person name="Wang S."/>
            <person name="Zhang T."/>
            <person name="Zhou Y."/>
            <person name="He R."/>
            <person name="Meng N."/>
            <person name="Wang Y."/>
            <person name="Liu W."/>
            <person name="Liu Z."/>
            <person name="Liu J."/>
            <person name="Guo Q."/>
            <person name="Huang H."/>
            <person name="Sederoff R.R."/>
            <person name="Wang G."/>
            <person name="Qu G."/>
            <person name="Chen S."/>
        </authorList>
    </citation>
    <scope>NUCLEOTIDE SEQUENCE</scope>
    <source>
        <strain evidence="1">SC-2020</strain>
    </source>
</reference>
<gene>
    <name evidence="1" type="ORF">NC653_016277</name>
</gene>
<evidence type="ECO:0000313" key="1">
    <source>
        <dbReference type="EMBL" id="KAJ6993094.1"/>
    </source>
</evidence>